<keyword evidence="4" id="KW-1003">Cell membrane</keyword>
<feature type="domain" description="PLD phosphodiesterase" evidence="17">
    <location>
        <begin position="219"/>
        <end position="246"/>
    </location>
</feature>
<dbReference type="PANTHER" id="PTHR21248">
    <property type="entry name" value="CARDIOLIPIN SYNTHASE"/>
    <property type="match status" value="1"/>
</dbReference>
<evidence type="ECO:0000256" key="7">
    <source>
        <dbReference type="ARBA" id="ARBA00022679"/>
    </source>
</evidence>
<dbReference type="OrthoDB" id="9762009at2"/>
<keyword evidence="19" id="KW-1185">Reference proteome</keyword>
<dbReference type="EC" id="2.7.8.-" evidence="15"/>
<dbReference type="InterPro" id="IPR022924">
    <property type="entry name" value="Cardiolipin_synthase"/>
</dbReference>
<evidence type="ECO:0000256" key="2">
    <source>
        <dbReference type="ARBA" id="ARBA00004613"/>
    </source>
</evidence>
<sequence>MSSSVIAISLVALHVALQAGFIVRALLRPYREPSSRIAWVLVILALPAVGMSAYVLFGETNIGRRRVARYKAAIALVGPATETGHEMREAMEGLGADHEQLFRLGQSISGFLPVSGNAARLMPDSDSAIDSMIADIDAAQENVHLLFYIWLDDTNGRKVVEALKRAARRGVVVRAMADDLGSRKLVRSGHWTAMQEAGVRLARALPVGNLLLHPIRGRVDLRNHRKIVVIDSRITYCGSQNCADPAFLPKAKYGPWVDLMVRFEGPVSDQNQKLFLQDWLSHVDDPLTDLQGAPARRRSDGDVIAQAIGTGPTIRNSAMPEVFEALMHNAKDDLIITTPYFVPSEAMHSALCSAAFRNVRTSLVMPKHNDSWVVAAASRSFYLELLKAGVRIFEYPNGLLHAKSMTVDGEIALIGSANLDRRSFDLNYENNILLKSHALSAKIRERQEAYISASGEVTRSDVEKWSVGRRLWNNSVAMLGPVL</sequence>
<dbReference type="Proteomes" id="UP000183974">
    <property type="component" value="Unassembled WGS sequence"/>
</dbReference>
<evidence type="ECO:0000256" key="15">
    <source>
        <dbReference type="NCBIfam" id="TIGR04265"/>
    </source>
</evidence>
<dbReference type="PROSITE" id="PS50035">
    <property type="entry name" value="PLD"/>
    <property type="match status" value="2"/>
</dbReference>
<keyword evidence="5" id="KW-0444">Lipid biosynthesis</keyword>
<evidence type="ECO:0000256" key="9">
    <source>
        <dbReference type="ARBA" id="ARBA00022737"/>
    </source>
</evidence>
<dbReference type="InterPro" id="IPR025202">
    <property type="entry name" value="PLD-like_dom"/>
</dbReference>
<evidence type="ECO:0000256" key="12">
    <source>
        <dbReference type="ARBA" id="ARBA00023136"/>
    </source>
</evidence>
<keyword evidence="13" id="KW-0594">Phospholipid biosynthesis</keyword>
<keyword evidence="14" id="KW-1208">Phospholipid metabolism</keyword>
<keyword evidence="6" id="KW-0964">Secreted</keyword>
<evidence type="ECO:0000313" key="19">
    <source>
        <dbReference type="Proteomes" id="UP000183974"/>
    </source>
</evidence>
<dbReference type="CDD" id="cd09158">
    <property type="entry name" value="PLDc_EcCLS_like_2"/>
    <property type="match status" value="1"/>
</dbReference>
<dbReference type="RefSeq" id="WP_073035296.1">
    <property type="nucleotide sequence ID" value="NZ_BMLR01000007.1"/>
</dbReference>
<accession>A0A1M7EE26</accession>
<evidence type="ECO:0000256" key="10">
    <source>
        <dbReference type="ARBA" id="ARBA00022989"/>
    </source>
</evidence>
<dbReference type="Pfam" id="PF13396">
    <property type="entry name" value="PLDc_N"/>
    <property type="match status" value="1"/>
</dbReference>
<evidence type="ECO:0000256" key="14">
    <source>
        <dbReference type="ARBA" id="ARBA00023264"/>
    </source>
</evidence>
<dbReference type="EMBL" id="FRBR01000007">
    <property type="protein sequence ID" value="SHL89898.1"/>
    <property type="molecule type" value="Genomic_DNA"/>
</dbReference>
<dbReference type="PANTHER" id="PTHR21248:SF22">
    <property type="entry name" value="PHOSPHOLIPASE D"/>
    <property type="match status" value="1"/>
</dbReference>
<evidence type="ECO:0000256" key="3">
    <source>
        <dbReference type="ARBA" id="ARBA00004651"/>
    </source>
</evidence>
<dbReference type="SMART" id="SM00155">
    <property type="entry name" value="PLDc"/>
    <property type="match status" value="2"/>
</dbReference>
<evidence type="ECO:0000256" key="13">
    <source>
        <dbReference type="ARBA" id="ARBA00023209"/>
    </source>
</evidence>
<dbReference type="Gene3D" id="3.30.870.10">
    <property type="entry name" value="Endonuclease Chain A"/>
    <property type="match status" value="2"/>
</dbReference>
<feature type="transmembrane region" description="Helical" evidence="16">
    <location>
        <begin position="6"/>
        <end position="27"/>
    </location>
</feature>
<evidence type="ECO:0000256" key="1">
    <source>
        <dbReference type="ARBA" id="ARBA00003145"/>
    </source>
</evidence>
<evidence type="ECO:0000256" key="5">
    <source>
        <dbReference type="ARBA" id="ARBA00022516"/>
    </source>
</evidence>
<dbReference type="Pfam" id="PF13091">
    <property type="entry name" value="PLDc_2"/>
    <property type="match status" value="2"/>
</dbReference>
<dbReference type="STRING" id="337701.SAMN05444398_10729"/>
<evidence type="ECO:0000256" key="6">
    <source>
        <dbReference type="ARBA" id="ARBA00022525"/>
    </source>
</evidence>
<organism evidence="18 19">
    <name type="scientific">Roseovarius pacificus</name>
    <dbReference type="NCBI Taxonomy" id="337701"/>
    <lineage>
        <taxon>Bacteria</taxon>
        <taxon>Pseudomonadati</taxon>
        <taxon>Pseudomonadota</taxon>
        <taxon>Alphaproteobacteria</taxon>
        <taxon>Rhodobacterales</taxon>
        <taxon>Roseobacteraceae</taxon>
        <taxon>Roseovarius</taxon>
    </lineage>
</organism>
<keyword evidence="8 16" id="KW-0812">Transmembrane</keyword>
<dbReference type="InterPro" id="IPR027379">
    <property type="entry name" value="CLS_N"/>
</dbReference>
<protein>
    <recommendedName>
        <fullName evidence="15">Cardiolipin synthase</fullName>
        <ecNumber evidence="15">2.7.8.-</ecNumber>
    </recommendedName>
</protein>
<dbReference type="AlphaFoldDB" id="A0A1M7EE26"/>
<comment type="subcellular location">
    <subcellularLocation>
        <location evidence="3">Cell membrane</location>
        <topology evidence="3">Multi-pass membrane protein</topology>
    </subcellularLocation>
    <subcellularLocation>
        <location evidence="2">Secreted</location>
    </subcellularLocation>
</comment>
<keyword evidence="11" id="KW-0443">Lipid metabolism</keyword>
<evidence type="ECO:0000256" key="11">
    <source>
        <dbReference type="ARBA" id="ARBA00023098"/>
    </source>
</evidence>
<proteinExistence type="predicted"/>
<keyword evidence="12 16" id="KW-0472">Membrane</keyword>
<keyword evidence="10 16" id="KW-1133">Transmembrane helix</keyword>
<dbReference type="SUPFAM" id="SSF56024">
    <property type="entry name" value="Phospholipase D/nuclease"/>
    <property type="match status" value="2"/>
</dbReference>
<feature type="domain" description="PLD phosphodiesterase" evidence="17">
    <location>
        <begin position="396"/>
        <end position="423"/>
    </location>
</feature>
<reference evidence="18 19" key="1">
    <citation type="submission" date="2016-11" db="EMBL/GenBank/DDBJ databases">
        <authorList>
            <person name="Jaros S."/>
            <person name="Januszkiewicz K."/>
            <person name="Wedrychowicz H."/>
        </authorList>
    </citation>
    <scope>NUCLEOTIDE SEQUENCE [LARGE SCALE GENOMIC DNA]</scope>
    <source>
        <strain evidence="18 19">DSM 29589</strain>
    </source>
</reference>
<keyword evidence="9" id="KW-0677">Repeat</keyword>
<feature type="transmembrane region" description="Helical" evidence="16">
    <location>
        <begin position="39"/>
        <end position="57"/>
    </location>
</feature>
<dbReference type="GO" id="GO:0008808">
    <property type="term" value="F:cardiolipin synthase activity"/>
    <property type="evidence" value="ECO:0007669"/>
    <property type="project" value="UniProtKB-UniRule"/>
</dbReference>
<dbReference type="InterPro" id="IPR001736">
    <property type="entry name" value="PLipase_D/transphosphatidylase"/>
</dbReference>
<dbReference type="GO" id="GO:0032049">
    <property type="term" value="P:cardiolipin biosynthetic process"/>
    <property type="evidence" value="ECO:0007669"/>
    <property type="project" value="UniProtKB-UniRule"/>
</dbReference>
<evidence type="ECO:0000313" key="18">
    <source>
        <dbReference type="EMBL" id="SHL89898.1"/>
    </source>
</evidence>
<keyword evidence="7" id="KW-0808">Transferase</keyword>
<gene>
    <name evidence="18" type="ORF">SAMN05444398_10729</name>
</gene>
<dbReference type="GO" id="GO:0005886">
    <property type="term" value="C:plasma membrane"/>
    <property type="evidence" value="ECO:0007669"/>
    <property type="project" value="UniProtKB-SubCell"/>
</dbReference>
<dbReference type="CDD" id="cd09152">
    <property type="entry name" value="PLDc_EcCLS_like_1"/>
    <property type="match status" value="1"/>
</dbReference>
<evidence type="ECO:0000256" key="16">
    <source>
        <dbReference type="SAM" id="Phobius"/>
    </source>
</evidence>
<dbReference type="GO" id="GO:0005576">
    <property type="term" value="C:extracellular region"/>
    <property type="evidence" value="ECO:0007669"/>
    <property type="project" value="UniProtKB-SubCell"/>
</dbReference>
<dbReference type="NCBIfam" id="TIGR04265">
    <property type="entry name" value="bac_cardiolipin"/>
    <property type="match status" value="1"/>
</dbReference>
<comment type="function">
    <text evidence="1">Could be a virulence factor.</text>
</comment>
<name>A0A1M7EE26_9RHOB</name>
<evidence type="ECO:0000259" key="17">
    <source>
        <dbReference type="PROSITE" id="PS50035"/>
    </source>
</evidence>
<evidence type="ECO:0000256" key="4">
    <source>
        <dbReference type="ARBA" id="ARBA00022475"/>
    </source>
</evidence>
<evidence type="ECO:0000256" key="8">
    <source>
        <dbReference type="ARBA" id="ARBA00022692"/>
    </source>
</evidence>